<feature type="region of interest" description="Disordered" evidence="14">
    <location>
        <begin position="880"/>
        <end position="926"/>
    </location>
</feature>
<dbReference type="InterPro" id="IPR001650">
    <property type="entry name" value="Helicase_C-like"/>
</dbReference>
<dbReference type="FunFam" id="3.40.50.300:FF:000113">
    <property type="entry name" value="Preprotein translocase subunit SecA"/>
    <property type="match status" value="1"/>
</dbReference>
<feature type="domain" description="Helicase C-terminal" evidence="16">
    <location>
        <begin position="430"/>
        <end position="631"/>
    </location>
</feature>
<dbReference type="CDD" id="cd18803">
    <property type="entry name" value="SF2_C_secA"/>
    <property type="match status" value="1"/>
</dbReference>
<dbReference type="FunFam" id="1.10.3060.10:FF:000002">
    <property type="entry name" value="Preprotein translocase subunit SecA"/>
    <property type="match status" value="1"/>
</dbReference>
<feature type="binding site" evidence="12">
    <location>
        <begin position="103"/>
        <end position="107"/>
    </location>
    <ligand>
        <name>ATP</name>
        <dbReference type="ChEBI" id="CHEBI:30616"/>
    </ligand>
</feature>
<dbReference type="GO" id="GO:0065002">
    <property type="term" value="P:intracellular protein transmembrane transport"/>
    <property type="evidence" value="ECO:0007669"/>
    <property type="project" value="UniProtKB-UniRule"/>
</dbReference>
<keyword evidence="3 12" id="KW-1003">Cell membrane</keyword>
<dbReference type="FunFam" id="3.90.1440.10:FF:000002">
    <property type="entry name" value="Protein translocase subunit SecA"/>
    <property type="match status" value="1"/>
</dbReference>
<evidence type="ECO:0000256" key="2">
    <source>
        <dbReference type="ARBA" id="ARBA00022448"/>
    </source>
</evidence>
<dbReference type="InterPro" id="IPR011130">
    <property type="entry name" value="SecA_preprotein_X-link_dom"/>
</dbReference>
<dbReference type="Gene3D" id="1.10.3060.10">
    <property type="entry name" value="Helical scaffold and wing domains of SecA"/>
    <property type="match status" value="1"/>
</dbReference>
<keyword evidence="10 12" id="KW-0472">Membrane</keyword>
<dbReference type="HAMAP" id="MF_01382">
    <property type="entry name" value="SecA"/>
    <property type="match status" value="1"/>
</dbReference>
<dbReference type="HOGENOM" id="CLU_005314_3_0_11"/>
<evidence type="ECO:0000256" key="11">
    <source>
        <dbReference type="ARBA" id="ARBA00034006"/>
    </source>
</evidence>
<feature type="domain" description="SecA family profile" evidence="17">
    <location>
        <begin position="1"/>
        <end position="626"/>
    </location>
</feature>
<keyword evidence="19" id="KW-1185">Reference proteome</keyword>
<dbReference type="Pfam" id="PF07517">
    <property type="entry name" value="SecA_DEAD"/>
    <property type="match status" value="1"/>
</dbReference>
<evidence type="ECO:0000256" key="8">
    <source>
        <dbReference type="ARBA" id="ARBA00022967"/>
    </source>
</evidence>
<evidence type="ECO:0000256" key="1">
    <source>
        <dbReference type="ARBA" id="ARBA00007650"/>
    </source>
</evidence>
<dbReference type="PANTHER" id="PTHR30612:SF0">
    <property type="entry name" value="CHLOROPLAST PROTEIN-TRANSPORTING ATPASE"/>
    <property type="match status" value="1"/>
</dbReference>
<dbReference type="STRING" id="408015.SXIM_17920"/>
<dbReference type="InterPro" id="IPR011116">
    <property type="entry name" value="SecA_Wing/Scaffold"/>
</dbReference>
<dbReference type="GO" id="GO:0017038">
    <property type="term" value="P:protein import"/>
    <property type="evidence" value="ECO:0007669"/>
    <property type="project" value="InterPro"/>
</dbReference>
<evidence type="ECO:0000256" key="6">
    <source>
        <dbReference type="ARBA" id="ARBA00022840"/>
    </source>
</evidence>
<name>A0A0F7CNM6_9ACTN</name>
<feature type="binding site" evidence="12">
    <location>
        <position position="85"/>
    </location>
    <ligand>
        <name>ATP</name>
        <dbReference type="ChEBI" id="CHEBI:30616"/>
    </ligand>
</feature>
<dbReference type="InterPro" id="IPR011115">
    <property type="entry name" value="SecA_DEAD"/>
</dbReference>
<feature type="binding site" evidence="12">
    <location>
        <position position="504"/>
    </location>
    <ligand>
        <name>ATP</name>
        <dbReference type="ChEBI" id="CHEBI:30616"/>
    </ligand>
</feature>
<dbReference type="InterPro" id="IPR036670">
    <property type="entry name" value="SecA_X-link_sf"/>
</dbReference>
<dbReference type="InterPro" id="IPR027417">
    <property type="entry name" value="P-loop_NTPase"/>
</dbReference>
<keyword evidence="4 12" id="KW-0963">Cytoplasm</keyword>
<dbReference type="InterPro" id="IPR036266">
    <property type="entry name" value="SecA_Wing/Scaffold_sf"/>
</dbReference>
<dbReference type="InterPro" id="IPR014018">
    <property type="entry name" value="SecA_motor_DEAD"/>
</dbReference>
<evidence type="ECO:0000256" key="14">
    <source>
        <dbReference type="SAM" id="MobiDB-lite"/>
    </source>
</evidence>
<organism evidence="18 19">
    <name type="scientific">Streptomyces xiamenensis</name>
    <dbReference type="NCBI Taxonomy" id="408015"/>
    <lineage>
        <taxon>Bacteria</taxon>
        <taxon>Bacillati</taxon>
        <taxon>Actinomycetota</taxon>
        <taxon>Actinomycetes</taxon>
        <taxon>Kitasatosporales</taxon>
        <taxon>Streptomycetaceae</taxon>
        <taxon>Streptomyces</taxon>
    </lineage>
</organism>
<keyword evidence="7 12" id="KW-0653">Protein transport</keyword>
<sequence length="926" mass="103946">MSVFNKLMRAGEGKILRKLHRIAAQVNSIEEDFLDLSDAELRALTDEYKERIAEGESLDDLLPEAFATVREAAKRVLGQRHYDVQLMGGAALHMGYVAEMKTGEGKTLVGTLPTYLNALSGKGVHLITTNDYLAQRDSEWMGRVHRFLGLEVGCITAGMTPAQRRAQYACDITYGTNNEFGFDYLRDNMAWSKDELVQRGHNFAVVDEVDSILIDEARTPLIISGPADQATKWYADFAKLVKRLEKGEAAVPTRQVAETGDYDVDEKKRTVAIHDAGVSKVEDWLGIDNLYESVNTPLVGYLNNAIKAKELYKNDKDYVVIDGEVVIVDEHTGRILAGRRYNEGMHQAIEAKEGVKIKDENQTLAKITLQNYFRLYSKLSGMTGTAMTEAAEFHQIYKLGVVPIPTNRGMARIDQADLIYRTEVAKFNAVVEDIVEKHRTGQPVLVGTTSVEKSEYLSQQLNKRGVRHEVLNAKNHEREAAIVAKAGRKAAVTVATNMAGRGTDIKLGGNPDDIAEAELRKKGLDPAEHVEEWAAALPQALERAQKAVEDEFVEVKELGGLYVLGTERHESRRIDNQLRGRSGRQGDPGESRFYLSLGDDLMRLFKAQMVERVMAMANVPDDVPIENKMVTRAIASAQGQVEQQNFEIRKNVLKYDEVLNRQREVIYSERRRVLEGEDLHEQIQFFMDDTIDAYVQAETVEGFAEEWDMDRLWGAFKQLYPVKVTVEELEEEADGRDGLTPEFIAESIKEDIHRQYGAREEELGAEVMRELERRVVLSVLDRKWREHLYEMDYLQEGIGLRAMAQRDPVVEFQREGFDMFTAMMDGIKEESVGYLFNLEVQVERKVEQVPVQAAAPGAEQGGAAPKILAKGLEAPKRADRLHLSAPSVDGEGGVVESDVVTDADQPVTGGRADRRKAQKGGRRRKK</sequence>
<dbReference type="GO" id="GO:0005886">
    <property type="term" value="C:plasma membrane"/>
    <property type="evidence" value="ECO:0007669"/>
    <property type="project" value="UniProtKB-SubCell"/>
</dbReference>
<evidence type="ECO:0000256" key="7">
    <source>
        <dbReference type="ARBA" id="ARBA00022927"/>
    </source>
</evidence>
<evidence type="ECO:0000256" key="12">
    <source>
        <dbReference type="HAMAP-Rule" id="MF_01382"/>
    </source>
</evidence>
<dbReference type="GO" id="GO:0031522">
    <property type="term" value="C:cell envelope Sec protein transport complex"/>
    <property type="evidence" value="ECO:0007669"/>
    <property type="project" value="UniProtKB-ARBA"/>
</dbReference>
<dbReference type="InterPro" id="IPR020937">
    <property type="entry name" value="SecA_CS"/>
</dbReference>
<evidence type="ECO:0000259" key="17">
    <source>
        <dbReference type="PROSITE" id="PS51196"/>
    </source>
</evidence>
<dbReference type="GO" id="GO:0005829">
    <property type="term" value="C:cytosol"/>
    <property type="evidence" value="ECO:0007669"/>
    <property type="project" value="TreeGrafter"/>
</dbReference>
<dbReference type="NCBIfam" id="TIGR00963">
    <property type="entry name" value="secA"/>
    <property type="match status" value="1"/>
</dbReference>
<comment type="similarity">
    <text evidence="1 12 13">Belongs to the SecA family.</text>
</comment>
<comment type="subcellular location">
    <subcellularLocation>
        <location evidence="12">Cell membrane</location>
        <topology evidence="12">Peripheral membrane protein</topology>
        <orientation evidence="12">Cytoplasmic side</orientation>
    </subcellularLocation>
    <subcellularLocation>
        <location evidence="12">Cytoplasm</location>
    </subcellularLocation>
    <text evidence="12">Distribution is 50-50.</text>
</comment>
<dbReference type="PRINTS" id="PR00906">
    <property type="entry name" value="SECA"/>
</dbReference>
<feature type="compositionally biased region" description="Basic residues" evidence="14">
    <location>
        <begin position="913"/>
        <end position="926"/>
    </location>
</feature>
<evidence type="ECO:0000259" key="15">
    <source>
        <dbReference type="PROSITE" id="PS51192"/>
    </source>
</evidence>
<dbReference type="Gene3D" id="3.90.1440.10">
    <property type="entry name" value="SecA, preprotein cross-linking domain"/>
    <property type="match status" value="1"/>
</dbReference>
<keyword evidence="5 12" id="KW-0547">Nucleotide-binding</keyword>
<dbReference type="PROSITE" id="PS51194">
    <property type="entry name" value="HELICASE_CTER"/>
    <property type="match status" value="1"/>
</dbReference>
<dbReference type="InterPro" id="IPR014001">
    <property type="entry name" value="Helicase_ATP-bd"/>
</dbReference>
<comment type="function">
    <text evidence="12">Part of the Sec protein translocase complex. Interacts with the SecYEG preprotein conducting channel. Has a central role in coupling the hydrolysis of ATP to the transfer of proteins into and across the cell membrane, serving as an ATP-driven molecular motor driving the stepwise translocation of polypeptide chains across the membrane.</text>
</comment>
<evidence type="ECO:0000256" key="9">
    <source>
        <dbReference type="ARBA" id="ARBA00023010"/>
    </source>
</evidence>
<proteinExistence type="inferred from homology"/>
<evidence type="ECO:0000256" key="10">
    <source>
        <dbReference type="ARBA" id="ARBA00023136"/>
    </source>
</evidence>
<gene>
    <name evidence="12" type="primary">secA</name>
    <name evidence="18" type="ORF">SXIM_17920</name>
</gene>
<dbReference type="PROSITE" id="PS01312">
    <property type="entry name" value="SECA"/>
    <property type="match status" value="1"/>
</dbReference>
<dbReference type="CDD" id="cd17928">
    <property type="entry name" value="DEXDc_SecA"/>
    <property type="match status" value="1"/>
</dbReference>
<dbReference type="Pfam" id="PF21090">
    <property type="entry name" value="P-loop_SecA"/>
    <property type="match status" value="1"/>
</dbReference>
<dbReference type="RefSeq" id="WP_030725015.1">
    <property type="nucleotide sequence ID" value="NZ_CP009922.3"/>
</dbReference>
<dbReference type="PROSITE" id="PS51196">
    <property type="entry name" value="SECA_MOTOR_DEAD"/>
    <property type="match status" value="1"/>
</dbReference>
<dbReference type="KEGG" id="sxi:SXIM_17920"/>
<dbReference type="Pfam" id="PF01043">
    <property type="entry name" value="SecA_PP_bind"/>
    <property type="match status" value="1"/>
</dbReference>
<keyword evidence="6 12" id="KW-0067">ATP-binding</keyword>
<evidence type="ECO:0000256" key="3">
    <source>
        <dbReference type="ARBA" id="ARBA00022475"/>
    </source>
</evidence>
<keyword evidence="9 12" id="KW-0811">Translocation</keyword>
<comment type="catalytic activity">
    <reaction evidence="11 12">
        <text>ATP + H2O + cellular proteinSide 1 = ADP + phosphate + cellular proteinSide 2.</text>
        <dbReference type="EC" id="7.4.2.8"/>
    </reaction>
</comment>
<dbReference type="GO" id="GO:0008564">
    <property type="term" value="F:protein-exporting ATPase activity"/>
    <property type="evidence" value="ECO:0007669"/>
    <property type="project" value="UniProtKB-EC"/>
</dbReference>
<evidence type="ECO:0000256" key="5">
    <source>
        <dbReference type="ARBA" id="ARBA00022741"/>
    </source>
</evidence>
<reference evidence="18" key="1">
    <citation type="submission" date="2019-08" db="EMBL/GenBank/DDBJ databases">
        <title>Complete genome sequence of a mangrove-derived Streptomyces xiamenensis.</title>
        <authorList>
            <person name="Xu J."/>
        </authorList>
    </citation>
    <scope>NUCLEOTIDE SEQUENCE</scope>
    <source>
        <strain evidence="18">318</strain>
    </source>
</reference>
<dbReference type="AlphaFoldDB" id="A0A0F7CNM6"/>
<comment type="subunit">
    <text evidence="12">Monomer and homodimer. Part of the essential Sec protein translocation apparatus which comprises SecA, SecYEG and auxiliary proteins SecDF. Other proteins may also be involved.</text>
</comment>
<feature type="domain" description="Helicase ATP-binding" evidence="15">
    <location>
        <begin position="87"/>
        <end position="245"/>
    </location>
</feature>
<dbReference type="EC" id="7.4.2.8" evidence="12"/>
<accession>A0A0F7CNM6</accession>
<dbReference type="Gene3D" id="3.40.50.300">
    <property type="entry name" value="P-loop containing nucleotide triphosphate hydrolases"/>
    <property type="match status" value="2"/>
</dbReference>
<dbReference type="GO" id="GO:0043952">
    <property type="term" value="P:protein transport by the Sec complex"/>
    <property type="evidence" value="ECO:0007669"/>
    <property type="project" value="TreeGrafter"/>
</dbReference>
<dbReference type="SUPFAM" id="SSF81886">
    <property type="entry name" value="Helical scaffold and wing domains of SecA"/>
    <property type="match status" value="1"/>
</dbReference>
<evidence type="ECO:0000313" key="18">
    <source>
        <dbReference type="EMBL" id="AKG43176.1"/>
    </source>
</evidence>
<dbReference type="FunFam" id="3.40.50.300:FF:000334">
    <property type="entry name" value="Protein translocase subunit SecA"/>
    <property type="match status" value="1"/>
</dbReference>
<dbReference type="Proteomes" id="UP000034034">
    <property type="component" value="Chromosome"/>
</dbReference>
<dbReference type="GO" id="GO:0006605">
    <property type="term" value="P:protein targeting"/>
    <property type="evidence" value="ECO:0007669"/>
    <property type="project" value="UniProtKB-UniRule"/>
</dbReference>
<evidence type="ECO:0000256" key="4">
    <source>
        <dbReference type="ARBA" id="ARBA00022490"/>
    </source>
</evidence>
<keyword evidence="2 12" id="KW-0813">Transport</keyword>
<dbReference type="PANTHER" id="PTHR30612">
    <property type="entry name" value="SECA INNER MEMBRANE COMPONENT OF SEC PROTEIN SECRETION SYSTEM"/>
    <property type="match status" value="1"/>
</dbReference>
<dbReference type="NCBIfam" id="NF009538">
    <property type="entry name" value="PRK12904.1"/>
    <property type="match status" value="1"/>
</dbReference>
<evidence type="ECO:0000256" key="13">
    <source>
        <dbReference type="RuleBase" id="RU003874"/>
    </source>
</evidence>
<dbReference type="GO" id="GO:0005524">
    <property type="term" value="F:ATP binding"/>
    <property type="evidence" value="ECO:0007669"/>
    <property type="project" value="UniProtKB-UniRule"/>
</dbReference>
<dbReference type="PATRIC" id="fig|408015.6.peg.1827"/>
<dbReference type="SMART" id="SM00958">
    <property type="entry name" value="SecA_PP_bind"/>
    <property type="match status" value="1"/>
</dbReference>
<dbReference type="InterPro" id="IPR000185">
    <property type="entry name" value="SecA"/>
</dbReference>
<dbReference type="SUPFAM" id="SSF81767">
    <property type="entry name" value="Pre-protein crosslinking domain of SecA"/>
    <property type="match status" value="1"/>
</dbReference>
<dbReference type="EMBL" id="CP009922">
    <property type="protein sequence ID" value="AKG43176.1"/>
    <property type="molecule type" value="Genomic_DNA"/>
</dbReference>
<dbReference type="SMART" id="SM00957">
    <property type="entry name" value="SecA_DEAD"/>
    <property type="match status" value="1"/>
</dbReference>
<dbReference type="InterPro" id="IPR044722">
    <property type="entry name" value="SecA_SF2_C"/>
</dbReference>
<protein>
    <recommendedName>
        <fullName evidence="12 13">Protein translocase subunit SecA</fullName>
        <ecNumber evidence="12">7.4.2.8</ecNumber>
    </recommendedName>
</protein>
<evidence type="ECO:0000259" key="16">
    <source>
        <dbReference type="PROSITE" id="PS51194"/>
    </source>
</evidence>
<dbReference type="SUPFAM" id="SSF52540">
    <property type="entry name" value="P-loop containing nucleoside triphosphate hydrolases"/>
    <property type="match status" value="2"/>
</dbReference>
<keyword evidence="8 12" id="KW-1278">Translocase</keyword>
<dbReference type="Pfam" id="PF07516">
    <property type="entry name" value="SecA_SW"/>
    <property type="match status" value="1"/>
</dbReference>
<dbReference type="PROSITE" id="PS51192">
    <property type="entry name" value="HELICASE_ATP_BIND_1"/>
    <property type="match status" value="1"/>
</dbReference>
<evidence type="ECO:0000313" key="19">
    <source>
        <dbReference type="Proteomes" id="UP000034034"/>
    </source>
</evidence>